<protein>
    <submittedName>
        <fullName evidence="1">Uncharacterized protein</fullName>
    </submittedName>
</protein>
<name>A0A8S1PWM8_9CILI</name>
<dbReference type="Proteomes" id="UP000692954">
    <property type="component" value="Unassembled WGS sequence"/>
</dbReference>
<comment type="caution">
    <text evidence="1">The sequence shown here is derived from an EMBL/GenBank/DDBJ whole genome shotgun (WGS) entry which is preliminary data.</text>
</comment>
<organism evidence="1 2">
    <name type="scientific">Paramecium sonneborni</name>
    <dbReference type="NCBI Taxonomy" id="65129"/>
    <lineage>
        <taxon>Eukaryota</taxon>
        <taxon>Sar</taxon>
        <taxon>Alveolata</taxon>
        <taxon>Ciliophora</taxon>
        <taxon>Intramacronucleata</taxon>
        <taxon>Oligohymenophorea</taxon>
        <taxon>Peniculida</taxon>
        <taxon>Parameciidae</taxon>
        <taxon>Paramecium</taxon>
    </lineage>
</organism>
<gene>
    <name evidence="1" type="ORF">PSON_ATCC_30995.1.T0890009</name>
</gene>
<reference evidence="1" key="1">
    <citation type="submission" date="2021-01" db="EMBL/GenBank/DDBJ databases">
        <authorList>
            <consortium name="Genoscope - CEA"/>
            <person name="William W."/>
        </authorList>
    </citation>
    <scope>NUCLEOTIDE SEQUENCE</scope>
</reference>
<keyword evidence="2" id="KW-1185">Reference proteome</keyword>
<sequence>MHELSISRLTIALNSLKQDYYKVENEGKGNRYQIKFQYVIGVLFYFQIECVNLKCKSYKFNCIMNCRISN</sequence>
<proteinExistence type="predicted"/>
<dbReference type="AlphaFoldDB" id="A0A8S1PWM8"/>
<evidence type="ECO:0000313" key="1">
    <source>
        <dbReference type="EMBL" id="CAD8107451.1"/>
    </source>
</evidence>
<accession>A0A8S1PWM8</accession>
<evidence type="ECO:0000313" key="2">
    <source>
        <dbReference type="Proteomes" id="UP000692954"/>
    </source>
</evidence>
<dbReference type="EMBL" id="CAJJDN010000089">
    <property type="protein sequence ID" value="CAD8107451.1"/>
    <property type="molecule type" value="Genomic_DNA"/>
</dbReference>